<protein>
    <recommendedName>
        <fullName evidence="9">Meteorin-like protein</fullName>
    </recommendedName>
</protein>
<dbReference type="GO" id="GO:0005179">
    <property type="term" value="F:hormone activity"/>
    <property type="evidence" value="ECO:0007669"/>
    <property type="project" value="TreeGrafter"/>
</dbReference>
<evidence type="ECO:0008006" key="9">
    <source>
        <dbReference type="Google" id="ProtNLM"/>
    </source>
</evidence>
<comment type="subcellular location">
    <subcellularLocation>
        <location evidence="1">Secreted</location>
    </subcellularLocation>
</comment>
<dbReference type="AlphaFoldDB" id="A0AAV2KJW0"/>
<evidence type="ECO:0000256" key="4">
    <source>
        <dbReference type="ARBA" id="ARBA00022729"/>
    </source>
</evidence>
<evidence type="ECO:0000256" key="1">
    <source>
        <dbReference type="ARBA" id="ARBA00004613"/>
    </source>
</evidence>
<keyword evidence="4 6" id="KW-0732">Signal</keyword>
<comment type="similarity">
    <text evidence="2">Belongs to the meteorin family.</text>
</comment>
<feature type="chain" id="PRO_5043315264" description="Meteorin-like protein" evidence="6">
    <location>
        <begin position="24"/>
        <end position="285"/>
    </location>
</feature>
<keyword evidence="5" id="KW-1015">Disulfide bond</keyword>
<proteinExistence type="inferred from homology"/>
<dbReference type="EMBL" id="OZ035840">
    <property type="protein sequence ID" value="CAL1588382.1"/>
    <property type="molecule type" value="Genomic_DNA"/>
</dbReference>
<sequence length="285" mass="31302">MDEMLYSVIILYHLSASLICCTADFCNWTGSSTQEEAGLVLQVRLRCAAGWVRWFSAGQALRVVLEPSLSTFSPRVCIQASPTLRGLHMFTERSGRLQLLTTGREKTSCIDAHGETVIYLQVSVQSPASRGRTVGFQYELTYPGPGASPHLTGLGDPCRPCSDTQLLMAICTSDFVVRGTIQKVSHNSARQTSLINVSVTKVYTQRGSLFEQPPTSPLDPSLPRSAHISTLLQCHIKPGKGEFLFTGSKHFGRAWLGCAPRFKDFLSVYHSARAARSNPCDFLLD</sequence>
<evidence type="ECO:0000256" key="2">
    <source>
        <dbReference type="ARBA" id="ARBA00005669"/>
    </source>
</evidence>
<feature type="signal peptide" evidence="6">
    <location>
        <begin position="1"/>
        <end position="23"/>
    </location>
</feature>
<keyword evidence="3" id="KW-0964">Secreted</keyword>
<dbReference type="GO" id="GO:0005615">
    <property type="term" value="C:extracellular space"/>
    <property type="evidence" value="ECO:0007669"/>
    <property type="project" value="TreeGrafter"/>
</dbReference>
<dbReference type="PANTHER" id="PTHR28593:SF4">
    <property type="entry name" value="METEORIN-LIKE PROTEIN"/>
    <property type="match status" value="1"/>
</dbReference>
<dbReference type="PANTHER" id="PTHR28593">
    <property type="entry name" value="METEORIN-LIKE PROTEIN"/>
    <property type="match status" value="1"/>
</dbReference>
<accession>A0AAV2KJW0</accession>
<keyword evidence="8" id="KW-1185">Reference proteome</keyword>
<reference evidence="7 8" key="1">
    <citation type="submission" date="2024-04" db="EMBL/GenBank/DDBJ databases">
        <authorList>
            <person name="Waldvogel A.-M."/>
            <person name="Schoenle A."/>
        </authorList>
    </citation>
    <scope>NUCLEOTIDE SEQUENCE [LARGE SCALE GENOMIC DNA]</scope>
</reference>
<evidence type="ECO:0000256" key="5">
    <source>
        <dbReference type="ARBA" id="ARBA00023157"/>
    </source>
</evidence>
<name>A0AAV2KJW0_KNICA</name>
<dbReference type="InterPro" id="IPR051998">
    <property type="entry name" value="Meteorin-like"/>
</dbReference>
<evidence type="ECO:0000256" key="6">
    <source>
        <dbReference type="SAM" id="SignalP"/>
    </source>
</evidence>
<organism evidence="7 8">
    <name type="scientific">Knipowitschia caucasica</name>
    <name type="common">Caucasian dwarf goby</name>
    <name type="synonym">Pomatoschistus caucasicus</name>
    <dbReference type="NCBI Taxonomy" id="637954"/>
    <lineage>
        <taxon>Eukaryota</taxon>
        <taxon>Metazoa</taxon>
        <taxon>Chordata</taxon>
        <taxon>Craniata</taxon>
        <taxon>Vertebrata</taxon>
        <taxon>Euteleostomi</taxon>
        <taxon>Actinopterygii</taxon>
        <taxon>Neopterygii</taxon>
        <taxon>Teleostei</taxon>
        <taxon>Neoteleostei</taxon>
        <taxon>Acanthomorphata</taxon>
        <taxon>Gobiaria</taxon>
        <taxon>Gobiiformes</taxon>
        <taxon>Gobioidei</taxon>
        <taxon>Gobiidae</taxon>
        <taxon>Gobiinae</taxon>
        <taxon>Knipowitschia</taxon>
    </lineage>
</organism>
<dbReference type="Proteomes" id="UP001497482">
    <property type="component" value="Chromosome 18"/>
</dbReference>
<gene>
    <name evidence="7" type="ORF">KC01_LOCUS18187</name>
</gene>
<evidence type="ECO:0000313" key="8">
    <source>
        <dbReference type="Proteomes" id="UP001497482"/>
    </source>
</evidence>
<evidence type="ECO:0000256" key="3">
    <source>
        <dbReference type="ARBA" id="ARBA00022525"/>
    </source>
</evidence>
<evidence type="ECO:0000313" key="7">
    <source>
        <dbReference type="EMBL" id="CAL1588382.1"/>
    </source>
</evidence>